<dbReference type="GeneID" id="63690691"/>
<dbReference type="AlphaFoldDB" id="M5FNQ2"/>
<dbReference type="EMBL" id="JH795908">
    <property type="protein sequence ID" value="EJT96498.1"/>
    <property type="molecule type" value="Genomic_DNA"/>
</dbReference>
<dbReference type="InterPro" id="IPR040521">
    <property type="entry name" value="KDZ"/>
</dbReference>
<gene>
    <name evidence="2" type="ORF">DACRYDRAFT_60385</name>
</gene>
<evidence type="ECO:0000259" key="1">
    <source>
        <dbReference type="Pfam" id="PF18803"/>
    </source>
</evidence>
<dbReference type="Proteomes" id="UP000030653">
    <property type="component" value="Unassembled WGS sequence"/>
</dbReference>
<keyword evidence="3" id="KW-1185">Reference proteome</keyword>
<dbReference type="Pfam" id="PF18803">
    <property type="entry name" value="CxC2"/>
    <property type="match status" value="1"/>
</dbReference>
<reference evidence="2 3" key="1">
    <citation type="journal article" date="2012" name="Science">
        <title>The Paleozoic origin of enzymatic lignin decomposition reconstructed from 31 fungal genomes.</title>
        <authorList>
            <person name="Floudas D."/>
            <person name="Binder M."/>
            <person name="Riley R."/>
            <person name="Barry K."/>
            <person name="Blanchette R.A."/>
            <person name="Henrissat B."/>
            <person name="Martinez A.T."/>
            <person name="Otillar R."/>
            <person name="Spatafora J.W."/>
            <person name="Yadav J.S."/>
            <person name="Aerts A."/>
            <person name="Benoit I."/>
            <person name="Boyd A."/>
            <person name="Carlson A."/>
            <person name="Copeland A."/>
            <person name="Coutinho P.M."/>
            <person name="de Vries R.P."/>
            <person name="Ferreira P."/>
            <person name="Findley K."/>
            <person name="Foster B."/>
            <person name="Gaskell J."/>
            <person name="Glotzer D."/>
            <person name="Gorecki P."/>
            <person name="Heitman J."/>
            <person name="Hesse C."/>
            <person name="Hori C."/>
            <person name="Igarashi K."/>
            <person name="Jurgens J.A."/>
            <person name="Kallen N."/>
            <person name="Kersten P."/>
            <person name="Kohler A."/>
            <person name="Kuees U."/>
            <person name="Kumar T.K.A."/>
            <person name="Kuo A."/>
            <person name="LaButti K."/>
            <person name="Larrondo L.F."/>
            <person name="Lindquist E."/>
            <person name="Ling A."/>
            <person name="Lombard V."/>
            <person name="Lucas S."/>
            <person name="Lundell T."/>
            <person name="Martin R."/>
            <person name="McLaughlin D.J."/>
            <person name="Morgenstern I."/>
            <person name="Morin E."/>
            <person name="Murat C."/>
            <person name="Nagy L.G."/>
            <person name="Nolan M."/>
            <person name="Ohm R.A."/>
            <person name="Patyshakuliyeva A."/>
            <person name="Rokas A."/>
            <person name="Ruiz-Duenas F.J."/>
            <person name="Sabat G."/>
            <person name="Salamov A."/>
            <person name="Samejima M."/>
            <person name="Schmutz J."/>
            <person name="Slot J.C."/>
            <person name="St John F."/>
            <person name="Stenlid J."/>
            <person name="Sun H."/>
            <person name="Sun S."/>
            <person name="Syed K."/>
            <person name="Tsang A."/>
            <person name="Wiebenga A."/>
            <person name="Young D."/>
            <person name="Pisabarro A."/>
            <person name="Eastwood D.C."/>
            <person name="Martin F."/>
            <person name="Cullen D."/>
            <person name="Grigoriev I.V."/>
            <person name="Hibbett D.S."/>
        </authorList>
    </citation>
    <scope>NUCLEOTIDE SEQUENCE [LARGE SCALE GENOMIC DNA]</scope>
    <source>
        <strain evidence="2 3">DJM-731 SS1</strain>
    </source>
</reference>
<dbReference type="RefSeq" id="XP_040623396.1">
    <property type="nucleotide sequence ID" value="XM_040775629.1"/>
</dbReference>
<name>M5FNQ2_DACPD</name>
<sequence length="385" mass="43193">MPALGEFSKLEKLFEDELLRREGPFKPGERCRDCLQGSAVSRCTDCFGRQGFCDACIVQAHKALPFHRIQKWNGLFFERVTLTKLGAILAFCQCCGSNCNRRKITVVHTNGLHEVEIGLCAGASASPHFIQLLQHDMFPATIKSPVTAVTFDCLRDFHQHSLCSKRSAYDYVTKLARSTDNVVPMSTRDRYREFMFCARLWRRLQLSKRSGQAHRLEDVIPPECKSVLLDSGPICSRCPACPLPGGIYADPSYRCFSSHLSTMLLGGDGNFHLQLKDKRRQDEERSLLDGQGFFPRRDSFDEYIGLTSDTNERHESCSGEPSGMVFRGGRDQGMSVSGIYGCSCVRHSIFLPGGLVDLQKGERCVLRLIHTLYDNPNGQSVGMQM</sequence>
<feature type="domain" description="CxC2-like cysteine cluster KDZ transposase-associated" evidence="1">
    <location>
        <begin position="93"/>
        <end position="182"/>
    </location>
</feature>
<protein>
    <recommendedName>
        <fullName evidence="1">CxC2-like cysteine cluster KDZ transposase-associated domain-containing protein</fullName>
    </recommendedName>
</protein>
<evidence type="ECO:0000313" key="2">
    <source>
        <dbReference type="EMBL" id="EJT96498.1"/>
    </source>
</evidence>
<dbReference type="Pfam" id="PF18758">
    <property type="entry name" value="KDZ"/>
    <property type="match status" value="1"/>
</dbReference>
<dbReference type="InterPro" id="IPR041457">
    <property type="entry name" value="CxC2_KDZ-assoc"/>
</dbReference>
<accession>M5FNQ2</accession>
<dbReference type="OMA" id="NERHESC"/>
<dbReference type="HOGENOM" id="CLU_003703_12_1_1"/>
<proteinExistence type="predicted"/>
<organism evidence="2 3">
    <name type="scientific">Dacryopinax primogenitus (strain DJM 731)</name>
    <name type="common">Brown rot fungus</name>
    <dbReference type="NCBI Taxonomy" id="1858805"/>
    <lineage>
        <taxon>Eukaryota</taxon>
        <taxon>Fungi</taxon>
        <taxon>Dikarya</taxon>
        <taxon>Basidiomycota</taxon>
        <taxon>Agaricomycotina</taxon>
        <taxon>Dacrymycetes</taxon>
        <taxon>Dacrymycetales</taxon>
        <taxon>Dacrymycetaceae</taxon>
        <taxon>Dacryopinax</taxon>
    </lineage>
</organism>
<dbReference type="OrthoDB" id="3192989at2759"/>
<evidence type="ECO:0000313" key="3">
    <source>
        <dbReference type="Proteomes" id="UP000030653"/>
    </source>
</evidence>